<feature type="transmembrane region" description="Helical" evidence="6">
    <location>
        <begin position="79"/>
        <end position="96"/>
    </location>
</feature>
<feature type="transmembrane region" description="Helical" evidence="6">
    <location>
        <begin position="319"/>
        <end position="336"/>
    </location>
</feature>
<dbReference type="PANTHER" id="PTHR23519:SF1">
    <property type="entry name" value="AUTOPHAGY-RELATED PROTEIN 22"/>
    <property type="match status" value="1"/>
</dbReference>
<feature type="transmembrane region" description="Helical" evidence="6">
    <location>
        <begin position="142"/>
        <end position="166"/>
    </location>
</feature>
<dbReference type="InterPro" id="IPR036259">
    <property type="entry name" value="MFS_trans_sf"/>
</dbReference>
<evidence type="ECO:0000256" key="6">
    <source>
        <dbReference type="SAM" id="Phobius"/>
    </source>
</evidence>
<feature type="transmembrane region" description="Helical" evidence="6">
    <location>
        <begin position="261"/>
        <end position="282"/>
    </location>
</feature>
<proteinExistence type="predicted"/>
<keyword evidence="2" id="KW-0813">Transport</keyword>
<evidence type="ECO:0000256" key="4">
    <source>
        <dbReference type="ARBA" id="ARBA00022989"/>
    </source>
</evidence>
<comment type="subcellular location">
    <subcellularLocation>
        <location evidence="1">Cell membrane</location>
        <topology evidence="1">Multi-pass membrane protein</topology>
    </subcellularLocation>
</comment>
<dbReference type="PANTHER" id="PTHR23519">
    <property type="entry name" value="AUTOPHAGY-RELATED PROTEIN 22"/>
    <property type="match status" value="1"/>
</dbReference>
<keyword evidence="5 6" id="KW-0472">Membrane</keyword>
<evidence type="ECO:0000313" key="9">
    <source>
        <dbReference type="Proteomes" id="UP001430755"/>
    </source>
</evidence>
<dbReference type="InterPro" id="IPR020846">
    <property type="entry name" value="MFS_dom"/>
</dbReference>
<feature type="transmembrane region" description="Helical" evidence="6">
    <location>
        <begin position="12"/>
        <end position="35"/>
    </location>
</feature>
<feature type="transmembrane region" description="Helical" evidence="6">
    <location>
        <begin position="229"/>
        <end position="249"/>
    </location>
</feature>
<evidence type="ECO:0000256" key="1">
    <source>
        <dbReference type="ARBA" id="ARBA00004651"/>
    </source>
</evidence>
<dbReference type="Pfam" id="PF11700">
    <property type="entry name" value="ATG22"/>
    <property type="match status" value="1"/>
</dbReference>
<feature type="transmembrane region" description="Helical" evidence="6">
    <location>
        <begin position="294"/>
        <end position="313"/>
    </location>
</feature>
<feature type="transmembrane region" description="Helical" evidence="6">
    <location>
        <begin position="384"/>
        <end position="408"/>
    </location>
</feature>
<dbReference type="RefSeq" id="WP_242163546.1">
    <property type="nucleotide sequence ID" value="NZ_JAJMLW010000001.1"/>
</dbReference>
<dbReference type="EMBL" id="JAJMLW010000001">
    <property type="protein sequence ID" value="MCI2241409.1"/>
    <property type="molecule type" value="Genomic_DNA"/>
</dbReference>
<keyword evidence="4 6" id="KW-1133">Transmembrane helix</keyword>
<dbReference type="SUPFAM" id="SSF103473">
    <property type="entry name" value="MFS general substrate transporter"/>
    <property type="match status" value="1"/>
</dbReference>
<keyword evidence="9" id="KW-1185">Reference proteome</keyword>
<dbReference type="InterPro" id="IPR050495">
    <property type="entry name" value="ATG22/LtaA_families"/>
</dbReference>
<accession>A0ABS9WEW7</accession>
<gene>
    <name evidence="8" type="ORF">LPT13_03455</name>
</gene>
<dbReference type="PROSITE" id="PS50850">
    <property type="entry name" value="MFS"/>
    <property type="match status" value="1"/>
</dbReference>
<feature type="transmembrane region" description="Helical" evidence="6">
    <location>
        <begin position="47"/>
        <end position="67"/>
    </location>
</feature>
<keyword evidence="3 6" id="KW-0812">Transmembrane</keyword>
<comment type="caution">
    <text evidence="8">The sequence shown here is derived from an EMBL/GenBank/DDBJ whole genome shotgun (WGS) entry which is preliminary data.</text>
</comment>
<feature type="transmembrane region" description="Helical" evidence="6">
    <location>
        <begin position="172"/>
        <end position="193"/>
    </location>
</feature>
<feature type="transmembrane region" description="Helical" evidence="6">
    <location>
        <begin position="102"/>
        <end position="121"/>
    </location>
</feature>
<feature type="domain" description="Major facilitator superfamily (MFS) profile" evidence="7">
    <location>
        <begin position="228"/>
        <end position="414"/>
    </location>
</feature>
<dbReference type="Proteomes" id="UP001430755">
    <property type="component" value="Unassembled WGS sequence"/>
</dbReference>
<dbReference type="Gene3D" id="1.20.1250.20">
    <property type="entry name" value="MFS general substrate transporter like domains"/>
    <property type="match status" value="1"/>
</dbReference>
<evidence type="ECO:0000256" key="5">
    <source>
        <dbReference type="ARBA" id="ARBA00023136"/>
    </source>
</evidence>
<organism evidence="8 9">
    <name type="scientific">Adlercreutzia faecimuris</name>
    <dbReference type="NCBI Taxonomy" id="2897341"/>
    <lineage>
        <taxon>Bacteria</taxon>
        <taxon>Bacillati</taxon>
        <taxon>Actinomycetota</taxon>
        <taxon>Coriobacteriia</taxon>
        <taxon>Eggerthellales</taxon>
        <taxon>Eggerthellaceae</taxon>
        <taxon>Adlercreutzia</taxon>
    </lineage>
</organism>
<evidence type="ECO:0000259" key="7">
    <source>
        <dbReference type="PROSITE" id="PS50850"/>
    </source>
</evidence>
<reference evidence="8" key="1">
    <citation type="submission" date="2021-11" db="EMBL/GenBank/DDBJ databases">
        <title>A Novel Adlercreutzia Species, isolated from a Allomyrina dichotoma larva feces.</title>
        <authorList>
            <person name="Suh M.K."/>
        </authorList>
    </citation>
    <scope>NUCLEOTIDE SEQUENCE</scope>
    <source>
        <strain evidence="8">JBNU-10</strain>
    </source>
</reference>
<dbReference type="InterPro" id="IPR024671">
    <property type="entry name" value="Atg22-like"/>
</dbReference>
<sequence length="414" mass="44935">MSMKMTKQERSWVLYDVGNSAFVMLSTALIPVYFATLAEPGSSVVVAWGYAETVASLVLALLMPVLGSLADLKGNKKKFLIGFIGTGAVACAALGIPTHALAFLVVYVISSVMLNGSMVFYDAFLVDATTEDRYDLVSSNGYAWGYIGSCIPFVACLAVVLGGPAVGIDMGVGMKIAFLITAAWWVAFSVPVIRNVHQTHYKPRQPRLMRATFRGLAATMRSIARDRRILLFMLAYFFYIDGVHTIIKMSTSYGTELGIDAVQLVLALLVTQFVAFPSAIAYGRLSTRFGTRRMLLVAVGAYFCITLFAAFFLRSAFEFWVLAICVGLFQGGIQALSRSEFGKIIPKEHANEYFGFFDIFGKYAAVMGTFLVSLFTQLTGNPSAGVLSIAVLFVVGFVLMAKVPAGVYEDGPAR</sequence>
<name>A0ABS9WEW7_9ACTN</name>
<evidence type="ECO:0000256" key="3">
    <source>
        <dbReference type="ARBA" id="ARBA00022692"/>
    </source>
</evidence>
<evidence type="ECO:0000313" key="8">
    <source>
        <dbReference type="EMBL" id="MCI2241409.1"/>
    </source>
</evidence>
<protein>
    <submittedName>
        <fullName evidence="8">MFS transporter</fullName>
    </submittedName>
</protein>
<evidence type="ECO:0000256" key="2">
    <source>
        <dbReference type="ARBA" id="ARBA00022448"/>
    </source>
</evidence>
<feature type="transmembrane region" description="Helical" evidence="6">
    <location>
        <begin position="356"/>
        <end position="378"/>
    </location>
</feature>